<dbReference type="EMBL" id="HG994592">
    <property type="protein sequence ID" value="CAF2832786.1"/>
    <property type="molecule type" value="Genomic_DNA"/>
</dbReference>
<name>A0A7R8H2V1_LEPSM</name>
<evidence type="ECO:0000313" key="2">
    <source>
        <dbReference type="EMBL" id="CAF2832786.1"/>
    </source>
</evidence>
<reference evidence="2" key="1">
    <citation type="submission" date="2021-02" db="EMBL/GenBank/DDBJ databases">
        <authorList>
            <person name="Bekaert M."/>
        </authorList>
    </citation>
    <scope>NUCLEOTIDE SEQUENCE</scope>
    <source>
        <strain evidence="2">IoA-00</strain>
    </source>
</reference>
<sequence>MANKNDSDASLDLITVQLRSLFVSSNYGNGEEYSDTEEIVYGPSEHLRVDDISFYVSDIYSVYYEDAQSLAHIDEINARDSSLFCPDPNLIIFFDELDDSDNEEDDEIPVPNRNEEEDEEEDNEHIYIRLVERYWRPKLFYYGLARSH</sequence>
<gene>
    <name evidence="2" type="ORF">LSAA_3893</name>
</gene>
<dbReference type="AlphaFoldDB" id="A0A7R8H2V1"/>
<evidence type="ECO:0000256" key="1">
    <source>
        <dbReference type="SAM" id="MobiDB-lite"/>
    </source>
</evidence>
<accession>A0A7R8H2V1</accession>
<feature type="region of interest" description="Disordered" evidence="1">
    <location>
        <begin position="97"/>
        <end position="122"/>
    </location>
</feature>
<protein>
    <submittedName>
        <fullName evidence="2">(salmon louse) hypothetical protein</fullName>
    </submittedName>
</protein>
<evidence type="ECO:0000313" key="3">
    <source>
        <dbReference type="Proteomes" id="UP000675881"/>
    </source>
</evidence>
<proteinExistence type="predicted"/>
<keyword evidence="3" id="KW-1185">Reference proteome</keyword>
<dbReference type="Proteomes" id="UP000675881">
    <property type="component" value="Chromosome 13"/>
</dbReference>
<feature type="compositionally biased region" description="Acidic residues" evidence="1">
    <location>
        <begin position="97"/>
        <end position="108"/>
    </location>
</feature>
<organism evidence="2 3">
    <name type="scientific">Lepeophtheirus salmonis</name>
    <name type="common">Salmon louse</name>
    <name type="synonym">Caligus salmonis</name>
    <dbReference type="NCBI Taxonomy" id="72036"/>
    <lineage>
        <taxon>Eukaryota</taxon>
        <taxon>Metazoa</taxon>
        <taxon>Ecdysozoa</taxon>
        <taxon>Arthropoda</taxon>
        <taxon>Crustacea</taxon>
        <taxon>Multicrustacea</taxon>
        <taxon>Hexanauplia</taxon>
        <taxon>Copepoda</taxon>
        <taxon>Siphonostomatoida</taxon>
        <taxon>Caligidae</taxon>
        <taxon>Lepeophtheirus</taxon>
    </lineage>
</organism>